<keyword evidence="2" id="KW-1185">Reference proteome</keyword>
<proteinExistence type="predicted"/>
<gene>
    <name evidence="1" type="ORF">EVAR_89796_1</name>
</gene>
<evidence type="ECO:0000313" key="1">
    <source>
        <dbReference type="EMBL" id="GBP93446.1"/>
    </source>
</evidence>
<dbReference type="EMBL" id="BGZK01002377">
    <property type="protein sequence ID" value="GBP93446.1"/>
    <property type="molecule type" value="Genomic_DNA"/>
</dbReference>
<dbReference type="Proteomes" id="UP000299102">
    <property type="component" value="Unassembled WGS sequence"/>
</dbReference>
<evidence type="ECO:0000313" key="2">
    <source>
        <dbReference type="Proteomes" id="UP000299102"/>
    </source>
</evidence>
<accession>A0A4C1ZYA7</accession>
<reference evidence="1 2" key="1">
    <citation type="journal article" date="2019" name="Commun. Biol.">
        <title>The bagworm genome reveals a unique fibroin gene that provides high tensile strength.</title>
        <authorList>
            <person name="Kono N."/>
            <person name="Nakamura H."/>
            <person name="Ohtoshi R."/>
            <person name="Tomita M."/>
            <person name="Numata K."/>
            <person name="Arakawa K."/>
        </authorList>
    </citation>
    <scope>NUCLEOTIDE SEQUENCE [LARGE SCALE GENOMIC DNA]</scope>
</reference>
<organism evidence="1 2">
    <name type="scientific">Eumeta variegata</name>
    <name type="common">Bagworm moth</name>
    <name type="synonym">Eumeta japonica</name>
    <dbReference type="NCBI Taxonomy" id="151549"/>
    <lineage>
        <taxon>Eukaryota</taxon>
        <taxon>Metazoa</taxon>
        <taxon>Ecdysozoa</taxon>
        <taxon>Arthropoda</taxon>
        <taxon>Hexapoda</taxon>
        <taxon>Insecta</taxon>
        <taxon>Pterygota</taxon>
        <taxon>Neoptera</taxon>
        <taxon>Endopterygota</taxon>
        <taxon>Lepidoptera</taxon>
        <taxon>Glossata</taxon>
        <taxon>Ditrysia</taxon>
        <taxon>Tineoidea</taxon>
        <taxon>Psychidae</taxon>
        <taxon>Oiketicinae</taxon>
        <taxon>Eumeta</taxon>
    </lineage>
</organism>
<dbReference type="AlphaFoldDB" id="A0A4C1ZYA7"/>
<sequence>MVLPAIPGRTVKYNYERYETANSKKTVVICRGRRIKNKKVRYHEDTRTRVTRSTRADAGARDAVLHGLDGSQPPSGLRSFDGKSSGYRTNGYAVRCSRSRNAESALSGLSDLRFCNMSL</sequence>
<protein>
    <submittedName>
        <fullName evidence="1">Uncharacterized protein</fullName>
    </submittedName>
</protein>
<comment type="caution">
    <text evidence="1">The sequence shown here is derived from an EMBL/GenBank/DDBJ whole genome shotgun (WGS) entry which is preliminary data.</text>
</comment>
<name>A0A4C1ZYA7_EUMVA</name>